<keyword evidence="2" id="KW-1185">Reference proteome</keyword>
<gene>
    <name evidence="1" type="ORF">PAC_00910</name>
</gene>
<dbReference type="STRING" id="576137.A0A1L7WE23"/>
<dbReference type="OrthoDB" id="3766406at2759"/>
<sequence>MYGHCTGHNVPHDLGHFPQYSAQKNLSKMKTGLLLTPEPRPIELKDSPLGKVPNEIIENIASHLPKIESATFRLSCTQILGILGDKHLKAIGPYSYPASLWHYDDLLSLLENDSPDLVMCWECRKLHSIGKAQPRLGLLNTKRWFWSLDPGRQHYWQKSVLPCWSTSSDVVVHENFNPALAQMAMKLYRQGKSYQQLLRCLDYRTEIQSLDTRSGVSLNLAGAKIVGDSLLFRKQTILLCPITEIRITAFDTPWQPCHCDKMKDQDYTFADTFMPTNYILQFKFWSQNNGTPCNEMQRRNCCMSCKMETQIDFQELGAGTTAIFLTAWQELSKGKANLAVIGSVQMT</sequence>
<reference evidence="1 2" key="1">
    <citation type="submission" date="2016-03" db="EMBL/GenBank/DDBJ databases">
        <authorList>
            <person name="Ploux O."/>
        </authorList>
    </citation>
    <scope>NUCLEOTIDE SEQUENCE [LARGE SCALE GENOMIC DNA]</scope>
    <source>
        <strain evidence="1 2">UAMH 11012</strain>
    </source>
</reference>
<dbReference type="EMBL" id="FJOG01000001">
    <property type="protein sequence ID" value="CZR51035.1"/>
    <property type="molecule type" value="Genomic_DNA"/>
</dbReference>
<proteinExistence type="predicted"/>
<name>A0A1L7WE23_9HELO</name>
<organism evidence="1 2">
    <name type="scientific">Phialocephala subalpina</name>
    <dbReference type="NCBI Taxonomy" id="576137"/>
    <lineage>
        <taxon>Eukaryota</taxon>
        <taxon>Fungi</taxon>
        <taxon>Dikarya</taxon>
        <taxon>Ascomycota</taxon>
        <taxon>Pezizomycotina</taxon>
        <taxon>Leotiomycetes</taxon>
        <taxon>Helotiales</taxon>
        <taxon>Mollisiaceae</taxon>
        <taxon>Phialocephala</taxon>
        <taxon>Phialocephala fortinii species complex</taxon>
    </lineage>
</organism>
<evidence type="ECO:0008006" key="3">
    <source>
        <dbReference type="Google" id="ProtNLM"/>
    </source>
</evidence>
<protein>
    <recommendedName>
        <fullName evidence="3">F-box domain-containing protein</fullName>
    </recommendedName>
</protein>
<evidence type="ECO:0000313" key="2">
    <source>
        <dbReference type="Proteomes" id="UP000184330"/>
    </source>
</evidence>
<dbReference type="Proteomes" id="UP000184330">
    <property type="component" value="Unassembled WGS sequence"/>
</dbReference>
<accession>A0A1L7WE23</accession>
<evidence type="ECO:0000313" key="1">
    <source>
        <dbReference type="EMBL" id="CZR51035.1"/>
    </source>
</evidence>
<dbReference type="AlphaFoldDB" id="A0A1L7WE23"/>